<accession>A0A4Z0L5X0</accession>
<evidence type="ECO:0000256" key="1">
    <source>
        <dbReference type="SAM" id="SignalP"/>
    </source>
</evidence>
<dbReference type="Gene3D" id="2.60.40.1170">
    <property type="entry name" value="Mu homology domain, subdomain B"/>
    <property type="match status" value="1"/>
</dbReference>
<feature type="domain" description="DUF11" evidence="2">
    <location>
        <begin position="1018"/>
        <end position="1127"/>
    </location>
</feature>
<dbReference type="OrthoDB" id="9805017at2"/>
<evidence type="ECO:0000259" key="2">
    <source>
        <dbReference type="Pfam" id="PF01345"/>
    </source>
</evidence>
<reference evidence="3 4" key="1">
    <citation type="submission" date="2019-04" db="EMBL/GenBank/DDBJ databases">
        <title>Flavobacterium sp. strain DS2-A Genome sequencing and assembly.</title>
        <authorList>
            <person name="Kim I."/>
        </authorList>
    </citation>
    <scope>NUCLEOTIDE SEQUENCE [LARGE SCALE GENOMIC DNA]</scope>
    <source>
        <strain evidence="3 4">DS2-A</strain>
    </source>
</reference>
<feature type="signal peptide" evidence="1">
    <location>
        <begin position="1"/>
        <end position="35"/>
    </location>
</feature>
<keyword evidence="4" id="KW-1185">Reference proteome</keyword>
<feature type="domain" description="DUF11" evidence="2">
    <location>
        <begin position="1136"/>
        <end position="1245"/>
    </location>
</feature>
<dbReference type="PANTHER" id="PTHR34819:SF3">
    <property type="entry name" value="CELL SURFACE PROTEIN"/>
    <property type="match status" value="1"/>
</dbReference>
<feature type="non-terminal residue" evidence="3">
    <location>
        <position position="2109"/>
    </location>
</feature>
<organism evidence="3 4">
    <name type="scientific">Flavobacterium humi</name>
    <dbReference type="NCBI Taxonomy" id="2562683"/>
    <lineage>
        <taxon>Bacteria</taxon>
        <taxon>Pseudomonadati</taxon>
        <taxon>Bacteroidota</taxon>
        <taxon>Flavobacteriia</taxon>
        <taxon>Flavobacteriales</taxon>
        <taxon>Flavobacteriaceae</taxon>
        <taxon>Flavobacterium</taxon>
    </lineage>
</organism>
<comment type="caution">
    <text evidence="3">The sequence shown here is derived from an EMBL/GenBank/DDBJ whole genome shotgun (WGS) entry which is preliminary data.</text>
</comment>
<dbReference type="Gene3D" id="2.60.40.10">
    <property type="entry name" value="Immunoglobulins"/>
    <property type="match status" value="2"/>
</dbReference>
<protein>
    <submittedName>
        <fullName evidence="3">DUF11 domain-containing protein</fullName>
    </submittedName>
</protein>
<sequence>MIKNYLAVNSVLKFRQLFCLILIFFLFSQKSNSQCATPPVGCASTDLSNFGVDSNNNAATIEYDNYISSFHTTIVRTANGSFQTWGERIANDGATNLFSPITINATNYPALGTATPLKVGLGSNSVNTGQGILLATDGLYAWSNEGQVLDNSITSSTVFQKVTIGGNANGLPTGMVPGDVKMMFVTHQTIAITTCGGDVWVLSQNANVRANGAGGNATTWSRVTTDAVGNPFLTNVVVCRGAAGALMALKSDGTVYTWGTNVYRGNNTAGIAAQTRATQMTLPVGITTKMIGATMNTATSNHSYYVLATNGNLYSLGENGTRQLGDRTTISRLAWVQPTYPSAGNPVMSDIKWISPQEHDGQFAFVNVINTTRNMYAFGSNDNNCIGTAANPSDPVMPGGLAAADAILTVETGGHTSMVVKNCDPNFGYVGHRINGSMGSGSTGSGNEASYTFSTAPVQICGAESIPIIQPISTGTGPTSNYCAGSSVLLEPSPAGGTLVVLSGPGTLVGNLLNFTGLGTVVVRYTLPTACGGSSVVTRNFVTEYCSEDLQVVKTVSNPNPSVGSNVTFTITATNNGPYNTYGVSVNDVLPAGYTFVSATPSTGTWTAPNWTIGNMANGASATLTIVATVRATGTYANTATISGVEPDSNNANNTSTVTPVVQSNLSVTKTVSNPNPSVGSNVTFTITVGNAGPSNATSVVVNDVLPAGYTFVSATPSTGTWTAPNWTIGNLANGGSATLTIVATVRSTGSYANTATVTGAETDPTPGNNTSTVTPVVQSNLSITKTVSNPTPNVGSNVTFTLTASNAGPSNATGVSVNDVLPAGYTFVSATPSTGTWTAPNWSIGTLANGATATLTIVASVNAAGPYANTATITGTENDPTPGNNTSTVTPVPVAQANLAIVKTVSNPTPNVGSNVTFTLTASNAGPSNATGVSVNDVLPAGYTFVSATPSTGTWTAPNWSIGTLANGATATITIVASVNAAGPYANTATITGSEIDPTPGNNTSTVTPVPVAQANLAIVKTVSNPTPNVGSNVTFTLTASNAGPSNATGVSVNDVLPAGYTFVSATPSTGTWTAPNWSIGTLANGATATITIVASVNAAGPYANTATITGSEIDPTPGNNTSTVTPVPVAQANLAIVKTVSNPTPNVGSNVTFTLTASNAGPSNATGVSVNDVLPAGYTFVSATPSTGTWTAPNWSIGTLANGATATITIVASVNAAGPYANTATITGTEIDPTPGNNTSTATTAPISIIDAVIDPAVTVSSGSAVTILPGSVIGNDTLNGNPVTITNTNVTPAAAGPLSVDADGVISVAANTPSGTYVITYQLCEADPATGLSIVPANCDTATATVIVNNVIDAVIDPAVTVSSGSAVTILPGSVIGNDTLNGNPVTITNTNVTPAAAGPLSVDADGVISVAANTPSGTYIITYQLCEADPATGLSIVPANCDTATATVIVNNVIDAVIDPAVTVSSGSAVTILPGSVIGNDTLNGNPVTITNTNVTPAAAGPLSVDADGIVSVAANTPSGTYIITYQLCEADPATGLSIVPANCDTATATVIVNNVIDAVIDPAVTVSSGSAVTILPGSVIGNDTLNGNPVTTTNTNVTPAAAGPLSVDADGIVSVAANTPSGTYIITYQLCEADPATGVSIVPANCDTATATVIVNNVIDAVIDPAVTVSSGSAVTILPGSVIGNDTLNGNPVTITNTNVTPAAAGPLSVDADGVISVAANTPSGTYVITYQLCEADPATGLSVVPANCDTATATVIVNNVIDAVIDPAVTVSSGSAVTILPGSVIGNDTLNGNPVTTTNTNVTPAAAGPLSVDADGIVSVAANTPSGTYVITYQLCEADPATGLSIVPANCDTATATVIVNNVIDAVIDPAVTVSSGSAVTILPGSVIGNDTLNGNPVTIANTNVTPAAAGPLSVDADGVISVAANTPSGTYVITYQLCEADPATGLSVVPANCDTATATVIVNNVIDAVIDPAVTVSSGSAVTIVPGSVIGNDTLNGNPVTIANTNVTPAAAGPLSVDADGIVSVAANTPSGTYVITYQLCEADPATGLSIVPANCDTATATVIVNNVIDAVIDPAVTVSSGSAVTILPGSVIGNDTLNGNP</sequence>
<dbReference type="NCBIfam" id="TIGR01451">
    <property type="entry name" value="B_ant_repeat"/>
    <property type="match status" value="6"/>
</dbReference>
<dbReference type="Proteomes" id="UP000297407">
    <property type="component" value="Unassembled WGS sequence"/>
</dbReference>
<dbReference type="InterPro" id="IPR047589">
    <property type="entry name" value="DUF11_rpt"/>
</dbReference>
<dbReference type="PANTHER" id="PTHR34819">
    <property type="entry name" value="LARGE CYSTEINE-RICH PERIPLASMIC PROTEIN OMCB"/>
    <property type="match status" value="1"/>
</dbReference>
<feature type="domain" description="DUF11" evidence="2">
    <location>
        <begin position="666"/>
        <end position="775"/>
    </location>
</feature>
<dbReference type="InterPro" id="IPR009091">
    <property type="entry name" value="RCC1/BLIP-II"/>
</dbReference>
<evidence type="ECO:0000313" key="3">
    <source>
        <dbReference type="EMBL" id="TGD57782.1"/>
    </source>
</evidence>
<evidence type="ECO:0000313" key="4">
    <source>
        <dbReference type="Proteomes" id="UP000297407"/>
    </source>
</evidence>
<dbReference type="SUPFAM" id="SSF50985">
    <property type="entry name" value="RCC1/BLIP-II"/>
    <property type="match status" value="1"/>
</dbReference>
<dbReference type="InterPro" id="IPR051172">
    <property type="entry name" value="Chlamydia_OmcB"/>
</dbReference>
<keyword evidence="1" id="KW-0732">Signal</keyword>
<dbReference type="InterPro" id="IPR013783">
    <property type="entry name" value="Ig-like_fold"/>
</dbReference>
<dbReference type="EMBL" id="SRLH01000005">
    <property type="protein sequence ID" value="TGD57782.1"/>
    <property type="molecule type" value="Genomic_DNA"/>
</dbReference>
<dbReference type="Pfam" id="PF01345">
    <property type="entry name" value="DUF11"/>
    <property type="match status" value="6"/>
</dbReference>
<dbReference type="Gene3D" id="2.60.40.3080">
    <property type="match status" value="3"/>
</dbReference>
<feature type="chain" id="PRO_5021227878" evidence="1">
    <location>
        <begin position="36"/>
        <end position="2109"/>
    </location>
</feature>
<dbReference type="InterPro" id="IPR001434">
    <property type="entry name" value="OmcB-like_DUF11"/>
</dbReference>
<feature type="domain" description="DUF11" evidence="2">
    <location>
        <begin position="900"/>
        <end position="1009"/>
    </location>
</feature>
<feature type="domain" description="DUF11" evidence="2">
    <location>
        <begin position="782"/>
        <end position="891"/>
    </location>
</feature>
<name>A0A4Z0L5X0_9FLAO</name>
<proteinExistence type="predicted"/>
<feature type="domain" description="DUF11" evidence="2">
    <location>
        <begin position="549"/>
        <end position="659"/>
    </location>
</feature>
<gene>
    <name evidence="3" type="ORF">E4635_11455</name>
</gene>